<sequence length="337" mass="35592">MIPGILNVGHHPASHAVEVAQLGESVGFEQFWVADERFYRDAYALLTAVALSTQRITMGTCVTDPYTRHPALTTVSVATLDEMSNGRALFGLGSGISGFIELGLERPKPIAAMREAIELFRRMLTGEVVDYDGKIIKFHSGRLNFMPPRATIPVYVASNGPQGQRMAARIADGVIMEACSQPEEAEAFVKGVRDAAKEAGRDPASVRCIARLNACVASDGKAARDAVRLRAGRIMAAGRTVFATHDELGLRLPAAVLAEVADVPYAAGGAPYERILPHVTDRHVDAVALAGTLEDVTARVAALKAVGIDGITISPYAPPGETTASTVRALGPVIAAA</sequence>
<evidence type="ECO:0000313" key="4">
    <source>
        <dbReference type="Proteomes" id="UP000321058"/>
    </source>
</evidence>
<dbReference type="PANTHER" id="PTHR43244">
    <property type="match status" value="1"/>
</dbReference>
<keyword evidence="1" id="KW-0560">Oxidoreductase</keyword>
<feature type="domain" description="Luciferase-like" evidence="2">
    <location>
        <begin position="12"/>
        <end position="309"/>
    </location>
</feature>
<gene>
    <name evidence="3" type="ORF">RSO01_64110</name>
</gene>
<accession>A0A512NJZ3</accession>
<dbReference type="InterPro" id="IPR036661">
    <property type="entry name" value="Luciferase-like_sf"/>
</dbReference>
<reference evidence="3 4" key="1">
    <citation type="submission" date="2019-07" db="EMBL/GenBank/DDBJ databases">
        <title>Whole genome shotgun sequence of Reyranella soli NBRC 108950.</title>
        <authorList>
            <person name="Hosoyama A."/>
            <person name="Uohara A."/>
            <person name="Ohji S."/>
            <person name="Ichikawa N."/>
        </authorList>
    </citation>
    <scope>NUCLEOTIDE SEQUENCE [LARGE SCALE GENOMIC DNA]</scope>
    <source>
        <strain evidence="3 4">NBRC 108950</strain>
    </source>
</reference>
<dbReference type="OrthoDB" id="9804736at2"/>
<comment type="caution">
    <text evidence="3">The sequence shown here is derived from an EMBL/GenBank/DDBJ whole genome shotgun (WGS) entry which is preliminary data.</text>
</comment>
<name>A0A512NJZ3_9HYPH</name>
<keyword evidence="4" id="KW-1185">Reference proteome</keyword>
<evidence type="ECO:0000313" key="3">
    <source>
        <dbReference type="EMBL" id="GEP59245.1"/>
    </source>
</evidence>
<dbReference type="Pfam" id="PF00296">
    <property type="entry name" value="Bac_luciferase"/>
    <property type="match status" value="1"/>
</dbReference>
<organism evidence="3 4">
    <name type="scientific">Reyranella soli</name>
    <dbReference type="NCBI Taxonomy" id="1230389"/>
    <lineage>
        <taxon>Bacteria</taxon>
        <taxon>Pseudomonadati</taxon>
        <taxon>Pseudomonadota</taxon>
        <taxon>Alphaproteobacteria</taxon>
        <taxon>Hyphomicrobiales</taxon>
        <taxon>Reyranellaceae</taxon>
        <taxon>Reyranella</taxon>
    </lineage>
</organism>
<dbReference type="InterPro" id="IPR050564">
    <property type="entry name" value="F420-G6PD/mer"/>
</dbReference>
<dbReference type="InterPro" id="IPR011251">
    <property type="entry name" value="Luciferase-like_dom"/>
</dbReference>
<proteinExistence type="predicted"/>
<evidence type="ECO:0000259" key="2">
    <source>
        <dbReference type="Pfam" id="PF00296"/>
    </source>
</evidence>
<dbReference type="EMBL" id="BKAJ01000122">
    <property type="protein sequence ID" value="GEP59245.1"/>
    <property type="molecule type" value="Genomic_DNA"/>
</dbReference>
<dbReference type="GO" id="GO:0016705">
    <property type="term" value="F:oxidoreductase activity, acting on paired donors, with incorporation or reduction of molecular oxygen"/>
    <property type="evidence" value="ECO:0007669"/>
    <property type="project" value="InterPro"/>
</dbReference>
<dbReference type="AlphaFoldDB" id="A0A512NJZ3"/>
<protein>
    <submittedName>
        <fullName evidence="3">5,10-methylenetetrahydromethanopterin reductase</fullName>
    </submittedName>
</protein>
<dbReference type="SUPFAM" id="SSF51679">
    <property type="entry name" value="Bacterial luciferase-like"/>
    <property type="match status" value="1"/>
</dbReference>
<dbReference type="Gene3D" id="3.20.20.30">
    <property type="entry name" value="Luciferase-like domain"/>
    <property type="match status" value="1"/>
</dbReference>
<dbReference type="RefSeq" id="WP_147154602.1">
    <property type="nucleotide sequence ID" value="NZ_BKAJ01000122.1"/>
</dbReference>
<dbReference type="PANTHER" id="PTHR43244:SF1">
    <property type="entry name" value="5,10-METHYLENETETRAHYDROMETHANOPTERIN REDUCTASE"/>
    <property type="match status" value="1"/>
</dbReference>
<evidence type="ECO:0000256" key="1">
    <source>
        <dbReference type="ARBA" id="ARBA00023002"/>
    </source>
</evidence>
<dbReference type="Proteomes" id="UP000321058">
    <property type="component" value="Unassembled WGS sequence"/>
</dbReference>